<dbReference type="RefSeq" id="WP_039125065.1">
    <property type="nucleotide sequence ID" value="NZ_CP010427.1"/>
</dbReference>
<dbReference type="HOGENOM" id="CLU_634222_0_0_6"/>
<organism evidence="1 2">
    <name type="scientific">Allofrancisella guangzhouensis</name>
    <dbReference type="NCBI Taxonomy" id="594679"/>
    <lineage>
        <taxon>Bacteria</taxon>
        <taxon>Pseudomonadati</taxon>
        <taxon>Pseudomonadota</taxon>
        <taxon>Gammaproteobacteria</taxon>
        <taxon>Thiotrichales</taxon>
        <taxon>Francisellaceae</taxon>
        <taxon>Allofrancisella</taxon>
    </lineage>
</organism>
<dbReference type="OrthoDB" id="5604126at2"/>
<dbReference type="AlphaFoldDB" id="A0A0A8E6J3"/>
<protein>
    <submittedName>
        <fullName evidence="1">Uncharacterized protein</fullName>
    </submittedName>
</protein>
<evidence type="ECO:0000313" key="2">
    <source>
        <dbReference type="Proteomes" id="UP000031104"/>
    </source>
</evidence>
<name>A0A0A8E6J3_9GAMM</name>
<dbReference type="KEGG" id="fgu:SD28_06010"/>
<dbReference type="EMBL" id="CP010427">
    <property type="protein sequence ID" value="AJC49217.1"/>
    <property type="molecule type" value="Genomic_DNA"/>
</dbReference>
<accession>A0A0A8E6J3</accession>
<reference evidence="1 2" key="1">
    <citation type="submission" date="2014-12" db="EMBL/GenBank/DDBJ databases">
        <title>Complete genome sequence of Francisella guanzhouensis strain 08HL01032 isolated from air-conditioning system in China.</title>
        <authorList>
            <person name="Svensson D."/>
            <person name="Ohrman C."/>
            <person name="Backman S."/>
            <person name="Karlsson E."/>
            <person name="Nilsson E."/>
            <person name="Bystrom M."/>
            <person name="Larkeryd A."/>
            <person name="Stenberg P."/>
            <person name="Scholtz H.C."/>
            <person name="Forsman M."/>
            <person name="Sjodin A."/>
        </authorList>
    </citation>
    <scope>NUCLEOTIDE SEQUENCE [LARGE SCALE GENOMIC DNA]</scope>
    <source>
        <strain evidence="1 2">08HL01032</strain>
    </source>
</reference>
<dbReference type="STRING" id="594679.SD28_06010"/>
<sequence>MIDGDKFLTFGAALVKAIKSYIKYSDNLPKMVPLFKPESAFSKNYKSNIEKACINPYASRERIVFGLNNGIGRCGDLTVAAIHIARITPEIMFEERFFISYCVIENLHVFALIHQNESVFNASYKKYKNFQEILDIDYMQNAVIIDLWINKATKLQNYNDHLEHAYLYDAVKYYNNKILIIKELSLDSKKITRYKDVTEIENSCRRRFITFYNDELQKLYARRSSFAQGLRCSNVEESLKYDIDQYNKPLKSSGQNGFNITKKKSLFEERKSVDNSRGSLFERYSCLKEKPIYDVKTVKEKVLTILGRYLKLNSLDPSGSWNITLRVFDQKHHAGRMREVIREVKQQYTIKNISTILEKQKIKFEYVQHKYIGKDEINKRWNDETNYKVKINKCWSNEVDYKIKNIPKKLENSKFYKAICEALDICENSFNL</sequence>
<gene>
    <name evidence="1" type="ORF">SD28_06010</name>
</gene>
<proteinExistence type="predicted"/>
<keyword evidence="2" id="KW-1185">Reference proteome</keyword>
<dbReference type="Proteomes" id="UP000031104">
    <property type="component" value="Chromosome"/>
</dbReference>
<evidence type="ECO:0000313" key="1">
    <source>
        <dbReference type="EMBL" id="AJC49217.1"/>
    </source>
</evidence>